<proteinExistence type="predicted"/>
<sequence>MGDFQTVTAALSVVHLAAVTINLVKKVVAAQAEAQTWLDKIEQMHDVNKNVAIILKSRQQRSLHTPPPMIQNDLEKRIHNSVIACETCLKTMKKRLQPLSGHTEQTLRKRIPDSVAYLFARDEIALQERIIDKHVDGISLSLTLLHCVDQAATHELVQTLVRLLNTNSSALNNLPKGGTFASDDPTANTTIEQQSDNISTDDSLSPSHKDAETEDLDLPTTPDDQAKLLQPAAKPIMIAVKENQLAEVKALIRNSKDSTSLYVEDVEGWTVLHHAVRNKAPEILELLLDAGLAKDRDMINRISKQGHTALMGVAKHSDHAEAAQMAMLLIDSGCCDVNIKDKTDRTALCFAIEDPPSYNSEKFARLLVDRGHADVMIVHKNMPKQVAKYRYLEQQVRSQQTNQRDNSEPFMRRLSRALSITGSKNEG</sequence>
<dbReference type="EMBL" id="JAPDRQ010000038">
    <property type="protein sequence ID" value="KAJ9659607.1"/>
    <property type="molecule type" value="Genomic_DNA"/>
</dbReference>
<reference evidence="1" key="1">
    <citation type="submission" date="2022-10" db="EMBL/GenBank/DDBJ databases">
        <title>Culturing micro-colonial fungi from biological soil crusts in the Mojave desert and describing Neophaeococcomyces mojavensis, and introducing the new genera and species Taxawa tesnikishii.</title>
        <authorList>
            <person name="Kurbessoian T."/>
            <person name="Stajich J.E."/>
        </authorList>
    </citation>
    <scope>NUCLEOTIDE SEQUENCE</scope>
    <source>
        <strain evidence="1">JES_112</strain>
    </source>
</reference>
<evidence type="ECO:0000313" key="2">
    <source>
        <dbReference type="Proteomes" id="UP001172386"/>
    </source>
</evidence>
<organism evidence="1 2">
    <name type="scientific">Neophaeococcomyces mojaviensis</name>
    <dbReference type="NCBI Taxonomy" id="3383035"/>
    <lineage>
        <taxon>Eukaryota</taxon>
        <taxon>Fungi</taxon>
        <taxon>Dikarya</taxon>
        <taxon>Ascomycota</taxon>
        <taxon>Pezizomycotina</taxon>
        <taxon>Eurotiomycetes</taxon>
        <taxon>Chaetothyriomycetidae</taxon>
        <taxon>Chaetothyriales</taxon>
        <taxon>Chaetothyriales incertae sedis</taxon>
        <taxon>Neophaeococcomyces</taxon>
    </lineage>
</organism>
<protein>
    <submittedName>
        <fullName evidence="1">Uncharacterized protein</fullName>
    </submittedName>
</protein>
<evidence type="ECO:0000313" key="1">
    <source>
        <dbReference type="EMBL" id="KAJ9659607.1"/>
    </source>
</evidence>
<accession>A0ACC3ACH8</accession>
<gene>
    <name evidence="1" type="ORF">H2198_003020</name>
</gene>
<name>A0ACC3ACH8_9EURO</name>
<keyword evidence="2" id="KW-1185">Reference proteome</keyword>
<dbReference type="Proteomes" id="UP001172386">
    <property type="component" value="Unassembled WGS sequence"/>
</dbReference>
<comment type="caution">
    <text evidence="1">The sequence shown here is derived from an EMBL/GenBank/DDBJ whole genome shotgun (WGS) entry which is preliminary data.</text>
</comment>